<dbReference type="PANTHER" id="PTHR22838">
    <property type="entry name" value="WD REPEAT PROTEIN 26-RELATED"/>
    <property type="match status" value="1"/>
</dbReference>
<accession>A0AAE0KKL6</accession>
<evidence type="ECO:0000256" key="3">
    <source>
        <dbReference type="PROSITE-ProRule" id="PRU00221"/>
    </source>
</evidence>
<dbReference type="GO" id="GO:0043161">
    <property type="term" value="P:proteasome-mediated ubiquitin-dependent protein catabolic process"/>
    <property type="evidence" value="ECO:0007669"/>
    <property type="project" value="TreeGrafter"/>
</dbReference>
<feature type="compositionally biased region" description="Polar residues" evidence="4">
    <location>
        <begin position="577"/>
        <end position="593"/>
    </location>
</feature>
<comment type="caution">
    <text evidence="6">The sequence shown here is derived from an EMBL/GenBank/DDBJ whole genome shotgun (WGS) entry which is preliminary data.</text>
</comment>
<evidence type="ECO:0000256" key="1">
    <source>
        <dbReference type="ARBA" id="ARBA00022574"/>
    </source>
</evidence>
<dbReference type="InterPro" id="IPR019775">
    <property type="entry name" value="WD40_repeat_CS"/>
</dbReference>
<dbReference type="GO" id="GO:0034657">
    <property type="term" value="C:GID complex"/>
    <property type="evidence" value="ECO:0007669"/>
    <property type="project" value="TreeGrafter"/>
</dbReference>
<feature type="repeat" description="WD" evidence="3">
    <location>
        <begin position="280"/>
        <end position="321"/>
    </location>
</feature>
<feature type="compositionally biased region" description="Basic and acidic residues" evidence="4">
    <location>
        <begin position="28"/>
        <end position="39"/>
    </location>
</feature>
<dbReference type="Gene3D" id="2.130.10.10">
    <property type="entry name" value="YVTN repeat-like/Quinoprotein amine dehydrogenase"/>
    <property type="match status" value="1"/>
</dbReference>
<dbReference type="Pfam" id="PF23627">
    <property type="entry name" value="LisH_WDR26"/>
    <property type="match status" value="1"/>
</dbReference>
<dbReference type="InterPro" id="IPR001680">
    <property type="entry name" value="WD40_rpt"/>
</dbReference>
<dbReference type="PROSITE" id="PS00678">
    <property type="entry name" value="WD_REPEATS_1"/>
    <property type="match status" value="1"/>
</dbReference>
<feature type="region of interest" description="Disordered" evidence="4">
    <location>
        <begin position="575"/>
        <end position="594"/>
    </location>
</feature>
<proteinExistence type="predicted"/>
<keyword evidence="2" id="KW-0677">Repeat</keyword>
<evidence type="ECO:0000259" key="5">
    <source>
        <dbReference type="PROSITE" id="PS50897"/>
    </source>
</evidence>
<dbReference type="AlphaFoldDB" id="A0AAE0KKL6"/>
<dbReference type="InterPro" id="IPR051350">
    <property type="entry name" value="WD_repeat-ST_regulator"/>
</dbReference>
<reference evidence="6" key="1">
    <citation type="journal article" date="2023" name="Mol. Phylogenet. Evol.">
        <title>Genome-scale phylogeny and comparative genomics of the fungal order Sordariales.</title>
        <authorList>
            <person name="Hensen N."/>
            <person name="Bonometti L."/>
            <person name="Westerberg I."/>
            <person name="Brannstrom I.O."/>
            <person name="Guillou S."/>
            <person name="Cros-Aarteil S."/>
            <person name="Calhoun S."/>
            <person name="Haridas S."/>
            <person name="Kuo A."/>
            <person name="Mondo S."/>
            <person name="Pangilinan J."/>
            <person name="Riley R."/>
            <person name="LaButti K."/>
            <person name="Andreopoulos B."/>
            <person name="Lipzen A."/>
            <person name="Chen C."/>
            <person name="Yan M."/>
            <person name="Daum C."/>
            <person name="Ng V."/>
            <person name="Clum A."/>
            <person name="Steindorff A."/>
            <person name="Ohm R.A."/>
            <person name="Martin F."/>
            <person name="Silar P."/>
            <person name="Natvig D.O."/>
            <person name="Lalanne C."/>
            <person name="Gautier V."/>
            <person name="Ament-Velasquez S.L."/>
            <person name="Kruys A."/>
            <person name="Hutchinson M.I."/>
            <person name="Powell A.J."/>
            <person name="Barry K."/>
            <person name="Miller A.N."/>
            <person name="Grigoriev I.V."/>
            <person name="Debuchy R."/>
            <person name="Gladieux P."/>
            <person name="Hiltunen Thoren M."/>
            <person name="Johannesson H."/>
        </authorList>
    </citation>
    <scope>NUCLEOTIDE SEQUENCE</scope>
    <source>
        <strain evidence="6">CBS 232.78</strain>
    </source>
</reference>
<sequence>MLAEIDGREPSNGTMGRAAVSNGSGGRAAEEANGSHKSETANGSSLSWKGPDAPPATYFGYDREEVTRILLQTLTDMGYQDAAISLSKDSGYELESPTVAAFRTSVLDGSWARAEDLLSGAVAAGEAPKPGNGLVLAPGADHKTMRFWLRQQKFLELLEKRDTTAALVVLRNELTPLCEMHHKLSSLSTLLMCQSAEDLKEKAGWDGARGRSRHILLSELSRCIAPSVMLPERRLAVLLRQVDESQVFNCLFHTSAKSRSLYSDHQCDRSKFPTELLLELDQHIGEVWQLSFSHDGRRLASCGMGPTVFIWEVPSFKVLHKIEAHENDVCNLAWSPDDRMLITCGKDRYAKIWNTETGACIKTLERFEEPVSSCVWAADGESFVIGSFDKAKSLCQWNLDGERLYTWTRNHRTEDVALSPDGHWLVAMDEQMRLHVYNFITRELEYLTKLRSRATSVSISQESRFLLVNMTHGEAQVIEIATRDVVQNFHGHTGGDFTIRSAFGGADESFVVSGSEDGAVYIWHKYSGTPVERMEAHQPRCNAVSWNPTDPCMLASCGDDGKIKIWSNKERVKAYANKSQHPTGAGRSTNGGNLSEMLADIASRG</sequence>
<protein>
    <submittedName>
        <fullName evidence="6">WD domain-containing protein</fullName>
    </submittedName>
</protein>
<feature type="repeat" description="WD" evidence="3">
    <location>
        <begin position="507"/>
        <end position="533"/>
    </location>
</feature>
<dbReference type="PROSITE" id="PS50897">
    <property type="entry name" value="CTLH"/>
    <property type="match status" value="1"/>
</dbReference>
<feature type="region of interest" description="Disordered" evidence="4">
    <location>
        <begin position="1"/>
        <end position="49"/>
    </location>
</feature>
<evidence type="ECO:0000313" key="7">
    <source>
        <dbReference type="Proteomes" id="UP001285441"/>
    </source>
</evidence>
<dbReference type="SMART" id="SM00320">
    <property type="entry name" value="WD40"/>
    <property type="match status" value="6"/>
</dbReference>
<name>A0AAE0KKL6_9PEZI</name>
<evidence type="ECO:0000256" key="2">
    <source>
        <dbReference type="ARBA" id="ARBA00022737"/>
    </source>
</evidence>
<dbReference type="EMBL" id="JAULSW010000006">
    <property type="protein sequence ID" value="KAK3378002.1"/>
    <property type="molecule type" value="Genomic_DNA"/>
</dbReference>
<feature type="domain" description="CTLH" evidence="5">
    <location>
        <begin position="141"/>
        <end position="165"/>
    </location>
</feature>
<dbReference type="PROSITE" id="PS50294">
    <property type="entry name" value="WD_REPEATS_REGION"/>
    <property type="match status" value="2"/>
</dbReference>
<feature type="repeat" description="WD" evidence="3">
    <location>
        <begin position="534"/>
        <end position="567"/>
    </location>
</feature>
<dbReference type="PANTHER" id="PTHR22838:SF0">
    <property type="entry name" value="WD REPEAT-CONTAINING PROTEIN 26"/>
    <property type="match status" value="1"/>
</dbReference>
<dbReference type="PROSITE" id="PS50082">
    <property type="entry name" value="WD_REPEATS_2"/>
    <property type="match status" value="4"/>
</dbReference>
<keyword evidence="1 3" id="KW-0853">WD repeat</keyword>
<gene>
    <name evidence="6" type="ORF">B0H63DRAFT_232516</name>
</gene>
<evidence type="ECO:0000313" key="6">
    <source>
        <dbReference type="EMBL" id="KAK3378002.1"/>
    </source>
</evidence>
<feature type="repeat" description="WD" evidence="3">
    <location>
        <begin position="322"/>
        <end position="363"/>
    </location>
</feature>
<dbReference type="InterPro" id="IPR036322">
    <property type="entry name" value="WD40_repeat_dom_sf"/>
</dbReference>
<dbReference type="InterPro" id="IPR006595">
    <property type="entry name" value="CTLH_C"/>
</dbReference>
<organism evidence="6 7">
    <name type="scientific">Podospora didyma</name>
    <dbReference type="NCBI Taxonomy" id="330526"/>
    <lineage>
        <taxon>Eukaryota</taxon>
        <taxon>Fungi</taxon>
        <taxon>Dikarya</taxon>
        <taxon>Ascomycota</taxon>
        <taxon>Pezizomycotina</taxon>
        <taxon>Sordariomycetes</taxon>
        <taxon>Sordariomycetidae</taxon>
        <taxon>Sordariales</taxon>
        <taxon>Podosporaceae</taxon>
        <taxon>Podospora</taxon>
    </lineage>
</organism>
<dbReference type="InterPro" id="IPR015943">
    <property type="entry name" value="WD40/YVTN_repeat-like_dom_sf"/>
</dbReference>
<evidence type="ECO:0000256" key="4">
    <source>
        <dbReference type="SAM" id="MobiDB-lite"/>
    </source>
</evidence>
<dbReference type="SUPFAM" id="SSF50978">
    <property type="entry name" value="WD40 repeat-like"/>
    <property type="match status" value="1"/>
</dbReference>
<reference evidence="6" key="2">
    <citation type="submission" date="2023-06" db="EMBL/GenBank/DDBJ databases">
        <authorList>
            <consortium name="Lawrence Berkeley National Laboratory"/>
            <person name="Haridas S."/>
            <person name="Hensen N."/>
            <person name="Bonometti L."/>
            <person name="Westerberg I."/>
            <person name="Brannstrom I.O."/>
            <person name="Guillou S."/>
            <person name="Cros-Aarteil S."/>
            <person name="Calhoun S."/>
            <person name="Kuo A."/>
            <person name="Mondo S."/>
            <person name="Pangilinan J."/>
            <person name="Riley R."/>
            <person name="LaButti K."/>
            <person name="Andreopoulos B."/>
            <person name="Lipzen A."/>
            <person name="Chen C."/>
            <person name="Yanf M."/>
            <person name="Daum C."/>
            <person name="Ng V."/>
            <person name="Clum A."/>
            <person name="Steindorff A."/>
            <person name="Ohm R."/>
            <person name="Martin F."/>
            <person name="Silar P."/>
            <person name="Natvig D."/>
            <person name="Lalanne C."/>
            <person name="Gautier V."/>
            <person name="Ament-velasquez S.L."/>
            <person name="Kruys A."/>
            <person name="Hutchinson M.I."/>
            <person name="Powell A.J."/>
            <person name="Barry K."/>
            <person name="Miller A.N."/>
            <person name="Grigoriev I.V."/>
            <person name="Debuchy R."/>
            <person name="Gladieux P."/>
            <person name="Thoren M.H."/>
            <person name="Johannesson H."/>
        </authorList>
    </citation>
    <scope>NUCLEOTIDE SEQUENCE</scope>
    <source>
        <strain evidence="6">CBS 232.78</strain>
    </source>
</reference>
<dbReference type="Pfam" id="PF00400">
    <property type="entry name" value="WD40"/>
    <property type="match status" value="4"/>
</dbReference>
<dbReference type="Proteomes" id="UP001285441">
    <property type="component" value="Unassembled WGS sequence"/>
</dbReference>
<dbReference type="CDD" id="cd00200">
    <property type="entry name" value="WD40"/>
    <property type="match status" value="1"/>
</dbReference>
<keyword evidence="7" id="KW-1185">Reference proteome</keyword>